<dbReference type="GO" id="GO:0003677">
    <property type="term" value="F:DNA binding"/>
    <property type="evidence" value="ECO:0007669"/>
    <property type="project" value="InterPro"/>
</dbReference>
<feature type="domain" description="Resolvase/invertase-type recombinase catalytic" evidence="1">
    <location>
        <begin position="65"/>
        <end position="216"/>
    </location>
</feature>
<keyword evidence="4" id="KW-1185">Reference proteome</keyword>
<dbReference type="InterPro" id="IPR011109">
    <property type="entry name" value="DNA_bind_recombinase_dom"/>
</dbReference>
<feature type="domain" description="Recombinase" evidence="2">
    <location>
        <begin position="223"/>
        <end position="368"/>
    </location>
</feature>
<dbReference type="Gene3D" id="3.90.1750.20">
    <property type="entry name" value="Putative Large Serine Recombinase, Chain B, Domain 2"/>
    <property type="match status" value="1"/>
</dbReference>
<dbReference type="Proteomes" id="UP000566324">
    <property type="component" value="Unassembled WGS sequence"/>
</dbReference>
<organism evidence="3 4">
    <name type="scientific">Sphingosinicella soli</name>
    <dbReference type="NCBI Taxonomy" id="333708"/>
    <lineage>
        <taxon>Bacteria</taxon>
        <taxon>Pseudomonadati</taxon>
        <taxon>Pseudomonadota</taxon>
        <taxon>Alphaproteobacteria</taxon>
        <taxon>Sphingomonadales</taxon>
        <taxon>Sphingosinicellaceae</taxon>
        <taxon>Sphingosinicella</taxon>
    </lineage>
</organism>
<dbReference type="InterPro" id="IPR038109">
    <property type="entry name" value="DNA_bind_recomb_sf"/>
</dbReference>
<protein>
    <submittedName>
        <fullName evidence="3">DNA invertase Pin-like site-specific DNA recombinase</fullName>
    </submittedName>
</protein>
<dbReference type="PANTHER" id="PTHR30461:SF23">
    <property type="entry name" value="DNA RECOMBINASE-RELATED"/>
    <property type="match status" value="1"/>
</dbReference>
<accession>A0A7W7B3S7</accession>
<dbReference type="Pfam" id="PF13408">
    <property type="entry name" value="Zn_ribbon_recom"/>
    <property type="match status" value="1"/>
</dbReference>
<dbReference type="InterPro" id="IPR036162">
    <property type="entry name" value="Resolvase-like_N_sf"/>
</dbReference>
<proteinExistence type="predicted"/>
<dbReference type="InterPro" id="IPR050639">
    <property type="entry name" value="SSR_resolvase"/>
</dbReference>
<dbReference type="Pfam" id="PF00239">
    <property type="entry name" value="Resolvase"/>
    <property type="match status" value="1"/>
</dbReference>
<dbReference type="InterPro" id="IPR025827">
    <property type="entry name" value="Zn_ribbon_recom_dom"/>
</dbReference>
<evidence type="ECO:0000259" key="1">
    <source>
        <dbReference type="PROSITE" id="PS51736"/>
    </source>
</evidence>
<reference evidence="3 4" key="1">
    <citation type="submission" date="2020-08" db="EMBL/GenBank/DDBJ databases">
        <title>Genomic Encyclopedia of Type Strains, Phase IV (KMG-IV): sequencing the most valuable type-strain genomes for metagenomic binning, comparative biology and taxonomic classification.</title>
        <authorList>
            <person name="Goeker M."/>
        </authorList>
    </citation>
    <scope>NUCLEOTIDE SEQUENCE [LARGE SCALE GENOMIC DNA]</scope>
    <source>
        <strain evidence="3 4">DSM 17328</strain>
    </source>
</reference>
<comment type="caution">
    <text evidence="3">The sequence shown here is derived from an EMBL/GenBank/DDBJ whole genome shotgun (WGS) entry which is preliminary data.</text>
</comment>
<dbReference type="PROSITE" id="PS51737">
    <property type="entry name" value="RECOMBINASE_DNA_BIND"/>
    <property type="match status" value="1"/>
</dbReference>
<dbReference type="SMART" id="SM00857">
    <property type="entry name" value="Resolvase"/>
    <property type="match status" value="1"/>
</dbReference>
<evidence type="ECO:0000313" key="3">
    <source>
        <dbReference type="EMBL" id="MBB4633436.1"/>
    </source>
</evidence>
<evidence type="ECO:0000259" key="2">
    <source>
        <dbReference type="PROSITE" id="PS51737"/>
    </source>
</evidence>
<dbReference type="AlphaFoldDB" id="A0A7W7B3S7"/>
<dbReference type="EMBL" id="JACHNZ010000043">
    <property type="protein sequence ID" value="MBB4633436.1"/>
    <property type="molecule type" value="Genomic_DNA"/>
</dbReference>
<dbReference type="RefSeq" id="WP_341534233.1">
    <property type="nucleotide sequence ID" value="NZ_JACHNZ010000043.1"/>
</dbReference>
<gene>
    <name evidence="3" type="ORF">GGQ98_003074</name>
</gene>
<dbReference type="PANTHER" id="PTHR30461">
    <property type="entry name" value="DNA-INVERTASE FROM LAMBDOID PROPHAGE"/>
    <property type="match status" value="1"/>
</dbReference>
<dbReference type="InterPro" id="IPR006119">
    <property type="entry name" value="Resolv_N"/>
</dbReference>
<dbReference type="GO" id="GO:0000150">
    <property type="term" value="F:DNA strand exchange activity"/>
    <property type="evidence" value="ECO:0007669"/>
    <property type="project" value="InterPro"/>
</dbReference>
<dbReference type="PROSITE" id="PS51736">
    <property type="entry name" value="RECOMBINASES_3"/>
    <property type="match status" value="1"/>
</dbReference>
<evidence type="ECO:0000313" key="4">
    <source>
        <dbReference type="Proteomes" id="UP000566324"/>
    </source>
</evidence>
<dbReference type="Gene3D" id="3.40.50.1390">
    <property type="entry name" value="Resolvase, N-terminal catalytic domain"/>
    <property type="match status" value="1"/>
</dbReference>
<dbReference type="SUPFAM" id="SSF53041">
    <property type="entry name" value="Resolvase-like"/>
    <property type="match status" value="1"/>
</dbReference>
<sequence>MNISSPRRRPKIQIWSSLPPAIQRQLAATIAQALCSRPTARYAVTPMLRDYAVDERISTTQQAKLAYVYVRQSSVGQIRHHQESTALQYRLVDRALGLGWPRERVEIIDDDLGKSGAEAQHRYGFQRLIAEVGLGHAGLVLSYDASRLARNNSDWHQLLQLCSMFSVLIADSERIYDPGLYHDRLLLGLSGIMSEAELHQIRMRLHTGERQKAARGELRIPLPAGLIYAPAGGIMLNPDAQVQERIRLVFDSFMRLGSAKAVVRYLRQADLALPVRPLKGPAPHEIAWRDATDARVRSILKNPVYAGAYVYGRRCAAPEKRSEGAKNPTRAVPREQWEVCIQNAHPAYISWETHMAISDKLTDNVGNFKAGHRGMPRKGKALLQGIAMCGSCGRRMALNYSGPDSNHPVYRCRSERATCVGQYCQEVRAPRVEAEVERQFLAALTPDQLAIALAALDAIDADVHGLERQWTLKRERAEYECERARRQYDAVEPENRLVARSLESIWESKLREVEKVEQDYRRWKTEQTVALNADDRARIAAFGIDLPDLWERIENSERKAMLRLVIDKVILDQRRAKGMVWIRIIWQTGAATEHWVMRRTQSYAEAAHADVLEQRIQELNAAGMMDAEVATALNTEGLRNSLDGLFDHNTVHLLRQRWNIPTVKINGVEHNPPRWPDGSYSIQGAATALGVTEQTVFKWLKRGKLQGRQLKKGQPWQVDLTVQQIKALTAPNCSMIPSRKAAS</sequence>
<dbReference type="Pfam" id="PF07508">
    <property type="entry name" value="Recombinase"/>
    <property type="match status" value="1"/>
</dbReference>
<dbReference type="CDD" id="cd00338">
    <property type="entry name" value="Ser_Recombinase"/>
    <property type="match status" value="1"/>
</dbReference>
<name>A0A7W7B3S7_9SPHN</name>